<dbReference type="AlphaFoldDB" id="A0A167X0A8"/>
<comment type="caution">
    <text evidence="2">The sequence shown here is derived from an EMBL/GenBank/DDBJ whole genome shotgun (WGS) entry which is preliminary data.</text>
</comment>
<dbReference type="OrthoDB" id="10261522at2759"/>
<dbReference type="PANTHER" id="PTHR13622">
    <property type="entry name" value="THIAMIN PYROPHOSPHOKINASE"/>
    <property type="match status" value="1"/>
</dbReference>
<dbReference type="VEuPathDB" id="FungiDB:AAP_04234"/>
<dbReference type="InterPro" id="IPR015797">
    <property type="entry name" value="NUDIX_hydrolase-like_dom_sf"/>
</dbReference>
<dbReference type="Gene3D" id="3.90.79.10">
    <property type="entry name" value="Nucleoside Triphosphate Pyrophosphohydrolase"/>
    <property type="match status" value="1"/>
</dbReference>
<evidence type="ECO:0000313" key="3">
    <source>
        <dbReference type="Proteomes" id="UP000242877"/>
    </source>
</evidence>
<dbReference type="Proteomes" id="UP000242877">
    <property type="component" value="Unassembled WGS sequence"/>
</dbReference>
<dbReference type="InterPro" id="IPR000086">
    <property type="entry name" value="NUDIX_hydrolase_dom"/>
</dbReference>
<evidence type="ECO:0000313" key="2">
    <source>
        <dbReference type="EMBL" id="KZZ89479.1"/>
    </source>
</evidence>
<accession>A0A167X0A8</accession>
<dbReference type="CDD" id="cd03676">
    <property type="entry name" value="NUDIX_Tnr3_like"/>
    <property type="match status" value="1"/>
</dbReference>
<evidence type="ECO:0000259" key="1">
    <source>
        <dbReference type="PROSITE" id="PS51462"/>
    </source>
</evidence>
<feature type="domain" description="Nudix hydrolase" evidence="1">
    <location>
        <begin position="136"/>
        <end position="282"/>
    </location>
</feature>
<dbReference type="GO" id="GO:0044715">
    <property type="term" value="F:8-oxo-dGDP phosphatase activity"/>
    <property type="evidence" value="ECO:0007669"/>
    <property type="project" value="TreeGrafter"/>
</dbReference>
<dbReference type="FunFam" id="3.90.79.10:FF:000019">
    <property type="entry name" value="Thiamin pyrophosphokinase, putative"/>
    <property type="match status" value="1"/>
</dbReference>
<dbReference type="PANTHER" id="PTHR13622:SF8">
    <property type="entry name" value="THIAMIN PYROPHOSPHOKINASE 1"/>
    <property type="match status" value="1"/>
</dbReference>
<dbReference type="Pfam" id="PF00293">
    <property type="entry name" value="NUDIX"/>
    <property type="match status" value="1"/>
</dbReference>
<dbReference type="EMBL" id="AZGZ01000020">
    <property type="protein sequence ID" value="KZZ89479.1"/>
    <property type="molecule type" value="Genomic_DNA"/>
</dbReference>
<dbReference type="InterPro" id="IPR031804">
    <property type="entry name" value="DUF4743"/>
</dbReference>
<reference evidence="2 3" key="1">
    <citation type="journal article" date="2016" name="Genome Biol. Evol.">
        <title>Divergent and convergent evolution of fungal pathogenicity.</title>
        <authorList>
            <person name="Shang Y."/>
            <person name="Xiao G."/>
            <person name="Zheng P."/>
            <person name="Cen K."/>
            <person name="Zhan S."/>
            <person name="Wang C."/>
        </authorList>
    </citation>
    <scope>NUCLEOTIDE SEQUENCE [LARGE SCALE GENOMIC DNA]</scope>
    <source>
        <strain evidence="2 3">ARSEF 7405</strain>
    </source>
</reference>
<dbReference type="PROSITE" id="PS51462">
    <property type="entry name" value="NUDIX"/>
    <property type="match status" value="1"/>
</dbReference>
<keyword evidence="3" id="KW-1185">Reference proteome</keyword>
<organism evidence="2 3">
    <name type="scientific">Ascosphaera apis ARSEF 7405</name>
    <dbReference type="NCBI Taxonomy" id="392613"/>
    <lineage>
        <taxon>Eukaryota</taxon>
        <taxon>Fungi</taxon>
        <taxon>Dikarya</taxon>
        <taxon>Ascomycota</taxon>
        <taxon>Pezizomycotina</taxon>
        <taxon>Eurotiomycetes</taxon>
        <taxon>Eurotiomycetidae</taxon>
        <taxon>Onygenales</taxon>
        <taxon>Ascosphaeraceae</taxon>
        <taxon>Ascosphaera</taxon>
    </lineage>
</organism>
<dbReference type="SUPFAM" id="SSF55811">
    <property type="entry name" value="Nudix"/>
    <property type="match status" value="1"/>
</dbReference>
<proteinExistence type="predicted"/>
<dbReference type="Pfam" id="PF15916">
    <property type="entry name" value="DUF4743"/>
    <property type="match status" value="1"/>
</dbReference>
<protein>
    <submittedName>
        <fullName evidence="2">Hydrolase, NUDIX family protein</fullName>
    </submittedName>
</protein>
<sequence>MLSNLDLIKACDRAPYPQHGLKEYESFFARYHAFRIQGCDRPLGYIMNEVVRTFPWPKEHWRINPELRTVTLLTSPNATVEHRSEIIKKTLLAAKALNQFPELKGWRNELFAIYGPNRVLLANIERAAVGLFGIMSYGVHVTAYVEDEKGLRIWVPRRAKTKQTWPGMLDNSIAGGLASGEKPFECMLREASEEASIPEHIVRSRAKACGMVSYIYIGDGSDKGSVGTLQPDNEYVYDLRLDADTILRPCDKEVEEFKLCSVEEVQAAMARGEFKPNCPVVLIDFFIRHGIITPENEKDYMEIVLRSHRHQILPIV</sequence>
<gene>
    <name evidence="2" type="ORF">AAP_04234</name>
</gene>
<keyword evidence="2" id="KW-0378">Hydrolase</keyword>
<name>A0A167X0A8_9EURO</name>